<dbReference type="AlphaFoldDB" id="A0A365PEH9"/>
<feature type="non-terminal residue" evidence="1">
    <location>
        <position position="1"/>
    </location>
</feature>
<sequence>CFLSTHHVINISGGERYSVPFFYSGNHQYQIECIRECLEENSEPLYPPISVEQHYRDMFKKTYI</sequence>
<gene>
    <name evidence="1" type="ORF">DC346_16740</name>
</gene>
<dbReference type="InterPro" id="IPR027443">
    <property type="entry name" value="IPNS-like_sf"/>
</dbReference>
<dbReference type="Gene3D" id="2.60.120.330">
    <property type="entry name" value="B-lactam Antibiotic, Isopenicillin N Synthase, Chain"/>
    <property type="match status" value="1"/>
</dbReference>
<evidence type="ECO:0000313" key="2">
    <source>
        <dbReference type="Proteomes" id="UP000253688"/>
    </source>
</evidence>
<proteinExistence type="predicted"/>
<reference evidence="1 2" key="1">
    <citation type="submission" date="2018-04" db="EMBL/GenBank/DDBJ databases">
        <title>Acinetobacter junii Genome sequencing and assembly.</title>
        <authorList>
            <person name="Su J."/>
            <person name="Rensing C."/>
            <person name="Mazhar H.S."/>
        </authorList>
    </citation>
    <scope>NUCLEOTIDE SEQUENCE [LARGE SCALE GENOMIC DNA]</scope>
    <source>
        <strain evidence="1 2">SC22</strain>
    </source>
</reference>
<dbReference type="Proteomes" id="UP000253688">
    <property type="component" value="Unassembled WGS sequence"/>
</dbReference>
<accession>A0A365PEH9</accession>
<protein>
    <submittedName>
        <fullName evidence="1">Isopenicillin N synthase family oxygenase</fullName>
    </submittedName>
</protein>
<dbReference type="EMBL" id="QEWH01000180">
    <property type="protein sequence ID" value="RBA41458.1"/>
    <property type="molecule type" value="Genomic_DNA"/>
</dbReference>
<comment type="caution">
    <text evidence="1">The sequence shown here is derived from an EMBL/GenBank/DDBJ whole genome shotgun (WGS) entry which is preliminary data.</text>
</comment>
<dbReference type="SUPFAM" id="SSF51197">
    <property type="entry name" value="Clavaminate synthase-like"/>
    <property type="match status" value="1"/>
</dbReference>
<name>A0A365PEH9_ACIJU</name>
<evidence type="ECO:0000313" key="1">
    <source>
        <dbReference type="EMBL" id="RBA41458.1"/>
    </source>
</evidence>
<organism evidence="1 2">
    <name type="scientific">Acinetobacter junii</name>
    <dbReference type="NCBI Taxonomy" id="40215"/>
    <lineage>
        <taxon>Bacteria</taxon>
        <taxon>Pseudomonadati</taxon>
        <taxon>Pseudomonadota</taxon>
        <taxon>Gammaproteobacteria</taxon>
        <taxon>Moraxellales</taxon>
        <taxon>Moraxellaceae</taxon>
        <taxon>Acinetobacter</taxon>
    </lineage>
</organism>